<organism evidence="2 3">
    <name type="scientific">Aspergillus bertholletiae</name>
    <dbReference type="NCBI Taxonomy" id="1226010"/>
    <lineage>
        <taxon>Eukaryota</taxon>
        <taxon>Fungi</taxon>
        <taxon>Dikarya</taxon>
        <taxon>Ascomycota</taxon>
        <taxon>Pezizomycotina</taxon>
        <taxon>Eurotiomycetes</taxon>
        <taxon>Eurotiomycetidae</taxon>
        <taxon>Eurotiales</taxon>
        <taxon>Aspergillaceae</taxon>
        <taxon>Aspergillus</taxon>
        <taxon>Aspergillus subgen. Circumdati</taxon>
    </lineage>
</organism>
<evidence type="ECO:0008006" key="4">
    <source>
        <dbReference type="Google" id="ProtNLM"/>
    </source>
</evidence>
<evidence type="ECO:0000313" key="3">
    <source>
        <dbReference type="Proteomes" id="UP000326198"/>
    </source>
</evidence>
<proteinExistence type="predicted"/>
<dbReference type="CDD" id="cd12148">
    <property type="entry name" value="fungal_TF_MHR"/>
    <property type="match status" value="1"/>
</dbReference>
<protein>
    <recommendedName>
        <fullName evidence="4">Transcription factor domain-containing protein</fullName>
    </recommendedName>
</protein>
<feature type="region of interest" description="Disordered" evidence="1">
    <location>
        <begin position="1"/>
        <end position="29"/>
    </location>
</feature>
<dbReference type="AlphaFoldDB" id="A0A5N7BGI9"/>
<accession>A0A5N7BGI9</accession>
<name>A0A5N7BGI9_9EURO</name>
<feature type="compositionally biased region" description="Polar residues" evidence="1">
    <location>
        <begin position="13"/>
        <end position="29"/>
    </location>
</feature>
<reference evidence="2 3" key="1">
    <citation type="submission" date="2019-04" db="EMBL/GenBank/DDBJ databases">
        <title>Friends and foes A comparative genomics studyof 23 Aspergillus species from section Flavi.</title>
        <authorList>
            <consortium name="DOE Joint Genome Institute"/>
            <person name="Kjaerbolling I."/>
            <person name="Vesth T."/>
            <person name="Frisvad J.C."/>
            <person name="Nybo J.L."/>
            <person name="Theobald S."/>
            <person name="Kildgaard S."/>
            <person name="Isbrandt T."/>
            <person name="Kuo A."/>
            <person name="Sato A."/>
            <person name="Lyhne E.K."/>
            <person name="Kogle M.E."/>
            <person name="Wiebenga A."/>
            <person name="Kun R.S."/>
            <person name="Lubbers R.J."/>
            <person name="Makela M.R."/>
            <person name="Barry K."/>
            <person name="Chovatia M."/>
            <person name="Clum A."/>
            <person name="Daum C."/>
            <person name="Haridas S."/>
            <person name="He G."/>
            <person name="LaButti K."/>
            <person name="Lipzen A."/>
            <person name="Mondo S."/>
            <person name="Riley R."/>
            <person name="Salamov A."/>
            <person name="Simmons B.A."/>
            <person name="Magnuson J.K."/>
            <person name="Henrissat B."/>
            <person name="Mortensen U.H."/>
            <person name="Larsen T.O."/>
            <person name="Devries R.P."/>
            <person name="Grigoriev I.V."/>
            <person name="Machida M."/>
            <person name="Baker S.E."/>
            <person name="Andersen M.R."/>
        </authorList>
    </citation>
    <scope>NUCLEOTIDE SEQUENCE [LARGE SCALE GENOMIC DNA]</scope>
    <source>
        <strain evidence="2 3">IBT 29228</strain>
    </source>
</reference>
<dbReference type="Proteomes" id="UP000326198">
    <property type="component" value="Unassembled WGS sequence"/>
</dbReference>
<dbReference type="OrthoDB" id="4431169at2759"/>
<evidence type="ECO:0000313" key="2">
    <source>
        <dbReference type="EMBL" id="KAE8380896.1"/>
    </source>
</evidence>
<dbReference type="EMBL" id="ML736176">
    <property type="protein sequence ID" value="KAE8380896.1"/>
    <property type="molecule type" value="Genomic_DNA"/>
</dbReference>
<gene>
    <name evidence="2" type="ORF">BDV26DRAFT_302401</name>
</gene>
<keyword evidence="3" id="KW-1185">Reference proteome</keyword>
<sequence length="357" mass="39942">MESQRPGRDSIGNAASASNTHTPQIGQSPNDLETISAAYQVLFYIEGSASFQRLLDSLPPDTPGFLMKELVCSFLSYFTQSQPNALLGYVSTQGFEAVDGVFYNSKIRPRWLADDLGPHGHTWQDLDDQDCLRWDVIGIIYATVALSLTLKHESLGISNDTSQPDSRARETVLKDLTHAVNTCIQFQEMTGTKTELYLWLLIQDIILLVRIYGGRSRCVWRRLGDIGNAVFTIGLHKSSLRNQVITKMHIRQQLFLAAYTLDKAITTLMDRPPRIPRQYCMDIDGLNLSFPDTEKINHYVSAKLGHSLTSPASLVEKVSFAMSIVREDVQVAKSTLYNSPEGSVPRYVPGLPHRVHV</sequence>
<evidence type="ECO:0000256" key="1">
    <source>
        <dbReference type="SAM" id="MobiDB-lite"/>
    </source>
</evidence>